<dbReference type="EMBL" id="GL871027">
    <property type="protein sequence ID" value="EGC36410.1"/>
    <property type="molecule type" value="Genomic_DNA"/>
</dbReference>
<dbReference type="Proteomes" id="UP000001064">
    <property type="component" value="Unassembled WGS sequence"/>
</dbReference>
<sequence length="77" mass="8738">MEVEIDRLLKATPNNITPIIFSMVKSQFADDFSQILFQPYLSSKEWLSGENNVPISMSLNQIDNQVQDFDDLSVSSP</sequence>
<dbReference type="VEuPathDB" id="AmoebaDB:DICPUDRAFT_151109"/>
<dbReference type="InParanoid" id="F0ZI04"/>
<reference evidence="2" key="1">
    <citation type="journal article" date="2011" name="Genome Biol.">
        <title>Comparative genomics of the social amoebae Dictyostelium discoideum and Dictyostelium purpureum.</title>
        <authorList>
            <consortium name="US DOE Joint Genome Institute (JGI-PGF)"/>
            <person name="Sucgang R."/>
            <person name="Kuo A."/>
            <person name="Tian X."/>
            <person name="Salerno W."/>
            <person name="Parikh A."/>
            <person name="Feasley C.L."/>
            <person name="Dalin E."/>
            <person name="Tu H."/>
            <person name="Huang E."/>
            <person name="Barry K."/>
            <person name="Lindquist E."/>
            <person name="Shapiro H."/>
            <person name="Bruce D."/>
            <person name="Schmutz J."/>
            <person name="Salamov A."/>
            <person name="Fey P."/>
            <person name="Gaudet P."/>
            <person name="Anjard C."/>
            <person name="Babu M.M."/>
            <person name="Basu S."/>
            <person name="Bushmanova Y."/>
            <person name="van der Wel H."/>
            <person name="Katoh-Kurasawa M."/>
            <person name="Dinh C."/>
            <person name="Coutinho P.M."/>
            <person name="Saito T."/>
            <person name="Elias M."/>
            <person name="Schaap P."/>
            <person name="Kay R.R."/>
            <person name="Henrissat B."/>
            <person name="Eichinger L."/>
            <person name="Rivero F."/>
            <person name="Putnam N.H."/>
            <person name="West C.M."/>
            <person name="Loomis W.F."/>
            <person name="Chisholm R.L."/>
            <person name="Shaulsky G."/>
            <person name="Strassmann J.E."/>
            <person name="Queller D.C."/>
            <person name="Kuspa A."/>
            <person name="Grigoriev I.V."/>
        </authorList>
    </citation>
    <scope>NUCLEOTIDE SEQUENCE [LARGE SCALE GENOMIC DNA]</scope>
    <source>
        <strain evidence="2">QSDP1</strain>
    </source>
</reference>
<organism evidence="1 2">
    <name type="scientific">Dictyostelium purpureum</name>
    <name type="common">Slime mold</name>
    <dbReference type="NCBI Taxonomy" id="5786"/>
    <lineage>
        <taxon>Eukaryota</taxon>
        <taxon>Amoebozoa</taxon>
        <taxon>Evosea</taxon>
        <taxon>Eumycetozoa</taxon>
        <taxon>Dictyostelia</taxon>
        <taxon>Dictyosteliales</taxon>
        <taxon>Dictyosteliaceae</taxon>
        <taxon>Dictyostelium</taxon>
    </lineage>
</organism>
<dbReference type="KEGG" id="dpp:DICPUDRAFT_151109"/>
<proteinExistence type="predicted"/>
<accession>F0ZI04</accession>
<name>F0ZI04_DICPU</name>
<evidence type="ECO:0000313" key="2">
    <source>
        <dbReference type="Proteomes" id="UP000001064"/>
    </source>
</evidence>
<evidence type="ECO:0000313" key="1">
    <source>
        <dbReference type="EMBL" id="EGC36410.1"/>
    </source>
</evidence>
<protein>
    <submittedName>
        <fullName evidence="1">Uncharacterized protein</fullName>
    </submittedName>
</protein>
<dbReference type="RefSeq" id="XP_003287043.1">
    <property type="nucleotide sequence ID" value="XM_003286995.1"/>
</dbReference>
<dbReference type="AlphaFoldDB" id="F0ZI04"/>
<dbReference type="GeneID" id="10500611"/>
<keyword evidence="2" id="KW-1185">Reference proteome</keyword>
<gene>
    <name evidence="1" type="ORF">DICPUDRAFT_151109</name>
</gene>